<dbReference type="InterPro" id="IPR036390">
    <property type="entry name" value="WH_DNA-bd_sf"/>
</dbReference>
<dbReference type="Pfam" id="PF00027">
    <property type="entry name" value="cNMP_binding"/>
    <property type="match status" value="1"/>
</dbReference>
<proteinExistence type="predicted"/>
<evidence type="ECO:0000256" key="3">
    <source>
        <dbReference type="ARBA" id="ARBA00023159"/>
    </source>
</evidence>
<organism evidence="7 8">
    <name type="scientific">Paenibacillus forsythiae</name>
    <dbReference type="NCBI Taxonomy" id="365616"/>
    <lineage>
        <taxon>Bacteria</taxon>
        <taxon>Bacillati</taxon>
        <taxon>Bacillota</taxon>
        <taxon>Bacilli</taxon>
        <taxon>Bacillales</taxon>
        <taxon>Paenibacillaceae</taxon>
        <taxon>Paenibacillus</taxon>
    </lineage>
</organism>
<name>A0ABU3H306_9BACL</name>
<dbReference type="SUPFAM" id="SSF51206">
    <property type="entry name" value="cAMP-binding domain-like"/>
    <property type="match status" value="1"/>
</dbReference>
<dbReference type="Gene3D" id="1.10.10.10">
    <property type="entry name" value="Winged helix-like DNA-binding domain superfamily/Winged helix DNA-binding domain"/>
    <property type="match status" value="1"/>
</dbReference>
<dbReference type="InterPro" id="IPR012318">
    <property type="entry name" value="HTH_CRP"/>
</dbReference>
<feature type="domain" description="HTH crp-type" evidence="6">
    <location>
        <begin position="150"/>
        <end position="221"/>
    </location>
</feature>
<keyword evidence="1" id="KW-0805">Transcription regulation</keyword>
<evidence type="ECO:0000256" key="1">
    <source>
        <dbReference type="ARBA" id="ARBA00023015"/>
    </source>
</evidence>
<evidence type="ECO:0000256" key="2">
    <source>
        <dbReference type="ARBA" id="ARBA00023125"/>
    </source>
</evidence>
<dbReference type="SUPFAM" id="SSF46785">
    <property type="entry name" value="Winged helix' DNA-binding domain"/>
    <property type="match status" value="1"/>
</dbReference>
<dbReference type="InterPro" id="IPR000595">
    <property type="entry name" value="cNMP-bd_dom"/>
</dbReference>
<dbReference type="Proteomes" id="UP001248709">
    <property type="component" value="Unassembled WGS sequence"/>
</dbReference>
<keyword evidence="8" id="KW-1185">Reference proteome</keyword>
<evidence type="ECO:0000313" key="8">
    <source>
        <dbReference type="Proteomes" id="UP001248709"/>
    </source>
</evidence>
<gene>
    <name evidence="7" type="ORF">J2Z22_000358</name>
</gene>
<dbReference type="CDD" id="cd00038">
    <property type="entry name" value="CAP_ED"/>
    <property type="match status" value="1"/>
</dbReference>
<dbReference type="InterPro" id="IPR014710">
    <property type="entry name" value="RmlC-like_jellyroll"/>
</dbReference>
<evidence type="ECO:0000259" key="6">
    <source>
        <dbReference type="PROSITE" id="PS51063"/>
    </source>
</evidence>
<dbReference type="EMBL" id="JAUSUY010000001">
    <property type="protein sequence ID" value="MDT3424846.1"/>
    <property type="molecule type" value="Genomic_DNA"/>
</dbReference>
<dbReference type="PROSITE" id="PS51063">
    <property type="entry name" value="HTH_CRP_2"/>
    <property type="match status" value="1"/>
</dbReference>
<protein>
    <submittedName>
        <fullName evidence="7">CRP-like cAMP-binding protein</fullName>
    </submittedName>
</protein>
<dbReference type="InterPro" id="IPR018490">
    <property type="entry name" value="cNMP-bd_dom_sf"/>
</dbReference>
<keyword evidence="4" id="KW-0804">Transcription</keyword>
<dbReference type="PANTHER" id="PTHR24567:SF26">
    <property type="entry name" value="REGULATORY PROTEIN YEIL"/>
    <property type="match status" value="1"/>
</dbReference>
<dbReference type="PANTHER" id="PTHR24567">
    <property type="entry name" value="CRP FAMILY TRANSCRIPTIONAL REGULATORY PROTEIN"/>
    <property type="match status" value="1"/>
</dbReference>
<dbReference type="Gene3D" id="2.60.120.10">
    <property type="entry name" value="Jelly Rolls"/>
    <property type="match status" value="1"/>
</dbReference>
<keyword evidence="2" id="KW-0238">DNA-binding</keyword>
<evidence type="ECO:0000259" key="5">
    <source>
        <dbReference type="PROSITE" id="PS50042"/>
    </source>
</evidence>
<dbReference type="Pfam" id="PF13545">
    <property type="entry name" value="HTH_Crp_2"/>
    <property type="match status" value="1"/>
</dbReference>
<sequence length="233" mass="26814">MMKEIQDRKRLHSFLQTYQLESIFNEALLPHLSLYRFDQGELICSQGELPQFLYVLVKGKIKVYTTSAEGKILIISFKTPIEVIGEIEYIQQIPLINTVEAVSPVYMIGVPYRMLEKYGADYPPLLNFLLGIITRKFYVKSNYLSFNLMHPVEVRLASYLLSVSYDDSGSEIPGQLNSFRLTDVANFIGTSYRHLNRIIQKLCEEGLIERRKGFILVKDKEGLSALANQNIYE</sequence>
<evidence type="ECO:0000313" key="7">
    <source>
        <dbReference type="EMBL" id="MDT3424846.1"/>
    </source>
</evidence>
<accession>A0ABU3H306</accession>
<dbReference type="PROSITE" id="PS50042">
    <property type="entry name" value="CNMP_BINDING_3"/>
    <property type="match status" value="1"/>
</dbReference>
<feature type="domain" description="Cyclic nucleotide-binding" evidence="5">
    <location>
        <begin position="11"/>
        <end position="117"/>
    </location>
</feature>
<comment type="caution">
    <text evidence="7">The sequence shown here is derived from an EMBL/GenBank/DDBJ whole genome shotgun (WGS) entry which is preliminary data.</text>
</comment>
<evidence type="ECO:0000256" key="4">
    <source>
        <dbReference type="ARBA" id="ARBA00023163"/>
    </source>
</evidence>
<dbReference type="InterPro" id="IPR036388">
    <property type="entry name" value="WH-like_DNA-bd_sf"/>
</dbReference>
<reference evidence="7 8" key="1">
    <citation type="submission" date="2023-07" db="EMBL/GenBank/DDBJ databases">
        <title>Genomic Encyclopedia of Type Strains, Phase IV (KMG-IV): sequencing the most valuable type-strain genomes for metagenomic binning, comparative biology and taxonomic classification.</title>
        <authorList>
            <person name="Goeker M."/>
        </authorList>
    </citation>
    <scope>NUCLEOTIDE SEQUENCE [LARGE SCALE GENOMIC DNA]</scope>
    <source>
        <strain evidence="7 8">T98</strain>
    </source>
</reference>
<dbReference type="InterPro" id="IPR050397">
    <property type="entry name" value="Env_Response_Regulators"/>
</dbReference>
<keyword evidence="3" id="KW-0010">Activator</keyword>